<keyword evidence="3" id="KW-1185">Reference proteome</keyword>
<dbReference type="AlphaFoldDB" id="A0A151AXK2"/>
<evidence type="ECO:0000313" key="3">
    <source>
        <dbReference type="Proteomes" id="UP000075670"/>
    </source>
</evidence>
<gene>
    <name evidence="2" type="ORF">MOMUL_15220</name>
</gene>
<proteinExistence type="inferred from homology"/>
<dbReference type="NCBIfam" id="NF033529">
    <property type="entry name" value="transpos_ISLre2"/>
    <property type="match status" value="1"/>
</dbReference>
<dbReference type="Proteomes" id="UP000075670">
    <property type="component" value="Unassembled WGS sequence"/>
</dbReference>
<evidence type="ECO:0000256" key="1">
    <source>
        <dbReference type="ARBA" id="ARBA00006539"/>
    </source>
</evidence>
<reference evidence="2 3" key="1">
    <citation type="submission" date="2016-02" db="EMBL/GenBank/DDBJ databases">
        <title>Genome sequence of Moorella mulderi DSM 14980.</title>
        <authorList>
            <person name="Poehlein A."/>
            <person name="Daniel R."/>
        </authorList>
    </citation>
    <scope>NUCLEOTIDE SEQUENCE [LARGE SCALE GENOMIC DNA]</scope>
    <source>
        <strain evidence="2 3">DSM 14980</strain>
    </source>
</reference>
<accession>A0A151AXK2</accession>
<evidence type="ECO:0008006" key="4">
    <source>
        <dbReference type="Google" id="ProtNLM"/>
    </source>
</evidence>
<dbReference type="EMBL" id="LTBC01000004">
    <property type="protein sequence ID" value="KYH32300.1"/>
    <property type="molecule type" value="Genomic_DNA"/>
</dbReference>
<comment type="similarity">
    <text evidence="1">Belongs to the UPF0236 family.</text>
</comment>
<dbReference type="OrthoDB" id="1719576at2"/>
<protein>
    <recommendedName>
        <fullName evidence="4">ISLre2 family transposase</fullName>
    </recommendedName>
</protein>
<comment type="caution">
    <text evidence="2">The sequence shown here is derived from an EMBL/GenBank/DDBJ whole genome shotgun (WGS) entry which is preliminary data.</text>
</comment>
<dbReference type="InterPro" id="IPR009620">
    <property type="entry name" value="UPF0236"/>
</dbReference>
<dbReference type="PATRIC" id="fig|1122241.3.peg.1601"/>
<name>A0A151AXK2_9FIRM</name>
<evidence type="ECO:0000313" key="2">
    <source>
        <dbReference type="EMBL" id="KYH32300.1"/>
    </source>
</evidence>
<sequence length="465" mass="53162">MEELIQHLWEKFLLVGERVLGALEGKITYPELEKQVKNALNSLGNDIMKMVIESQDEYLVEHREARPGWVIERRKEEKRVITVFGEMSYERTYFYNKGSQSYAHLADTYAGYRPHMRIEEPAKAILTEIAAEQSYQCSGKGAQEYGWGEKVSGQTVKNAVDKLKIPKWGEVGSSEDKRRVRYLYIEADEDHVARQDKKGRMAIPLIYVHEGAKEVCKGRRQLKEARYFSGPYKTIEDMWFDTLDYIENRYDLEYVERIYINGDGASWIRSGIEIIPKSVFILDQFHLSKYIMAAVGPYAKMQAAIWKHIGEGQLEGVLGVLREAEKAHPERRKAISRAKRYIENQWDGIEAQKRYKEELLGCSAEGHISHILSARLSSRPGAWSKAGAEQMAGLRAAKANGVNIQEMYLAQQPQVVKALELDTDKLQQARKKMSHNVAEMLHNMPILNGPQSPLTRALRALIDAA</sequence>
<organism evidence="2 3">
    <name type="scientific">Moorella mulderi DSM 14980</name>
    <dbReference type="NCBI Taxonomy" id="1122241"/>
    <lineage>
        <taxon>Bacteria</taxon>
        <taxon>Bacillati</taxon>
        <taxon>Bacillota</taxon>
        <taxon>Clostridia</taxon>
        <taxon>Neomoorellales</taxon>
        <taxon>Neomoorellaceae</taxon>
        <taxon>Neomoorella</taxon>
    </lineage>
</organism>
<dbReference type="Pfam" id="PF06782">
    <property type="entry name" value="UPF0236"/>
    <property type="match status" value="1"/>
</dbReference>